<organism evidence="2">
    <name type="scientific">Candidatus Tisiphia endosymbiont of Sergentomyia squamirostris</name>
    <dbReference type="NCBI Taxonomy" id="3113639"/>
    <lineage>
        <taxon>Bacteria</taxon>
        <taxon>Pseudomonadati</taxon>
        <taxon>Pseudomonadota</taxon>
        <taxon>Alphaproteobacteria</taxon>
        <taxon>Rickettsiales</taxon>
        <taxon>Rickettsiaceae</taxon>
        <taxon>Rickettsieae</taxon>
        <taxon>Candidatus Tisiphia</taxon>
    </lineage>
</organism>
<dbReference type="PANTHER" id="PTHR33121:SF79">
    <property type="entry name" value="CYCLIC DI-GMP PHOSPHODIESTERASE PDED-RELATED"/>
    <property type="match status" value="1"/>
</dbReference>
<dbReference type="Pfam" id="PF00563">
    <property type="entry name" value="EAL"/>
    <property type="match status" value="1"/>
</dbReference>
<evidence type="ECO:0000259" key="1">
    <source>
        <dbReference type="PROSITE" id="PS50883"/>
    </source>
</evidence>
<dbReference type="Gene3D" id="3.20.20.450">
    <property type="entry name" value="EAL domain"/>
    <property type="match status" value="1"/>
</dbReference>
<dbReference type="GO" id="GO:0071111">
    <property type="term" value="F:cyclic-guanylate-specific phosphodiesterase activity"/>
    <property type="evidence" value="ECO:0007669"/>
    <property type="project" value="InterPro"/>
</dbReference>
<proteinExistence type="predicted"/>
<dbReference type="InterPro" id="IPR001633">
    <property type="entry name" value="EAL_dom"/>
</dbReference>
<dbReference type="SUPFAM" id="SSF141868">
    <property type="entry name" value="EAL domain-like"/>
    <property type="match status" value="1"/>
</dbReference>
<dbReference type="CDD" id="cd01948">
    <property type="entry name" value="EAL"/>
    <property type="match status" value="1"/>
</dbReference>
<dbReference type="InterPro" id="IPR050706">
    <property type="entry name" value="Cyclic-di-GMP_PDE-like"/>
</dbReference>
<gene>
    <name evidence="2" type="ORF">DMENIID0002_04480</name>
</gene>
<dbReference type="SMART" id="SM00052">
    <property type="entry name" value="EAL"/>
    <property type="match status" value="1"/>
</dbReference>
<accession>A0AAT9G7J0</accession>
<dbReference type="InterPro" id="IPR035919">
    <property type="entry name" value="EAL_sf"/>
</dbReference>
<sequence>MAKLDTKIRNLQSELDKAGHGYCISFKLLNYDELNAMMGGDIYITDKFNKIISEVCNKLITAPSISVYKQIEHDRILLLLPTLDQNLVKEVVLKIYLLSQLYVDDLLPAVYMNCSSASIEFPKFTNKAEEVYNLLNWLGSYQGDQSYYREYDKYYNIECVKESNKQLNLLRKALLNKTMVFAYQPVIDRKTMKIHYYECLLRIPDTNNNLFSVGAIILEAEKKGLIFIIDQIVLEMAIKELDANPSLVLAVNISNIGILDASLLEIAEKLLQTYDVSGRLIIEITETTLNQHYQQIKSFMHRLRKYGCKFALDDFGAGFTSFKQLQNLPIDIIKIDGSYVRNITSDIQSQDFIKRLIKISENLGVQTVAEFVENGEIANFLINLKIDNMQGNFFSPASVNRIK</sequence>
<name>A0AAT9G7J0_9RICK</name>
<evidence type="ECO:0000313" key="2">
    <source>
        <dbReference type="EMBL" id="BFD45802.1"/>
    </source>
</evidence>
<protein>
    <submittedName>
        <fullName evidence="2">EAL domain-containing protein</fullName>
    </submittedName>
</protein>
<dbReference type="EMBL" id="AP029170">
    <property type="protein sequence ID" value="BFD45802.1"/>
    <property type="molecule type" value="Genomic_DNA"/>
</dbReference>
<dbReference type="PROSITE" id="PS50883">
    <property type="entry name" value="EAL"/>
    <property type="match status" value="1"/>
</dbReference>
<reference evidence="2" key="1">
    <citation type="submission" date="2024-01" db="EMBL/GenBank/DDBJ databases">
        <title>Sequencing the genomes of a sandfly, Sergentomyia squamirostris, and its two endosymbionts.</title>
        <authorList>
            <person name="Itokawa K."/>
            <person name="Sanjoba C."/>
        </authorList>
    </citation>
    <scope>NUCLEOTIDE SEQUENCE</scope>
    <source>
        <strain evidence="2">RiSSQ</strain>
    </source>
</reference>
<dbReference type="AlphaFoldDB" id="A0AAT9G7J0"/>
<feature type="domain" description="EAL" evidence="1">
    <location>
        <begin position="163"/>
        <end position="403"/>
    </location>
</feature>
<dbReference type="PANTHER" id="PTHR33121">
    <property type="entry name" value="CYCLIC DI-GMP PHOSPHODIESTERASE PDEF"/>
    <property type="match status" value="1"/>
</dbReference>